<evidence type="ECO:0000259" key="5">
    <source>
        <dbReference type="PROSITE" id="PS50977"/>
    </source>
</evidence>
<dbReference type="InterPro" id="IPR001647">
    <property type="entry name" value="HTH_TetR"/>
</dbReference>
<evidence type="ECO:0000256" key="1">
    <source>
        <dbReference type="ARBA" id="ARBA00023015"/>
    </source>
</evidence>
<accession>A0A3N6PGH4</accession>
<dbReference type="OrthoDB" id="9816431at2"/>
<keyword evidence="2 4" id="KW-0238">DNA-binding</keyword>
<keyword evidence="1" id="KW-0805">Transcription regulation</keyword>
<dbReference type="Gene3D" id="1.10.357.10">
    <property type="entry name" value="Tetracycline Repressor, domain 2"/>
    <property type="match status" value="1"/>
</dbReference>
<dbReference type="RefSeq" id="WP_124154381.1">
    <property type="nucleotide sequence ID" value="NZ_CAWOLW010000146.1"/>
</dbReference>
<dbReference type="SUPFAM" id="SSF46689">
    <property type="entry name" value="Homeodomain-like"/>
    <property type="match status" value="1"/>
</dbReference>
<name>A0A3N6PGH4_9CYAN</name>
<organism evidence="6 7">
    <name type="scientific">Okeania hirsuta</name>
    <dbReference type="NCBI Taxonomy" id="1458930"/>
    <lineage>
        <taxon>Bacteria</taxon>
        <taxon>Bacillati</taxon>
        <taxon>Cyanobacteriota</taxon>
        <taxon>Cyanophyceae</taxon>
        <taxon>Oscillatoriophycideae</taxon>
        <taxon>Oscillatoriales</taxon>
        <taxon>Microcoleaceae</taxon>
        <taxon>Okeania</taxon>
    </lineage>
</organism>
<gene>
    <name evidence="6" type="ORF">D5R40_06425</name>
</gene>
<keyword evidence="3" id="KW-0804">Transcription</keyword>
<dbReference type="AlphaFoldDB" id="A0A3N6PGH4"/>
<dbReference type="PANTHER" id="PTHR30055:SF234">
    <property type="entry name" value="HTH-TYPE TRANSCRIPTIONAL REGULATOR BETI"/>
    <property type="match status" value="1"/>
</dbReference>
<sequence length="208" mass="23521">MTKIKRLKKQGQGAVCKAEQILRGAIPEFLKNGYACTSMDKVAKAAGVSKQTLYSHFTDKEGLFTALVKRIATKKFNFVWSQPLEGEPEQVLRNLADRLLTENINDTEYLEFVRLIIAESGKYPDLSKLFLTQIAKPAVEILTKYLQEHQELNLDDPEATARIFVGSLVYFILNQKVLHGMEVMPMEAGRYIDNLVGLISIKIKNKTI</sequence>
<dbReference type="Proteomes" id="UP000269154">
    <property type="component" value="Unassembled WGS sequence"/>
</dbReference>
<evidence type="ECO:0000313" key="7">
    <source>
        <dbReference type="Proteomes" id="UP000269154"/>
    </source>
</evidence>
<dbReference type="GO" id="GO:0000976">
    <property type="term" value="F:transcription cis-regulatory region binding"/>
    <property type="evidence" value="ECO:0007669"/>
    <property type="project" value="TreeGrafter"/>
</dbReference>
<dbReference type="PROSITE" id="PS50977">
    <property type="entry name" value="HTH_TETR_2"/>
    <property type="match status" value="1"/>
</dbReference>
<keyword evidence="7" id="KW-1185">Reference proteome</keyword>
<dbReference type="FunFam" id="1.10.10.60:FF:000141">
    <property type="entry name" value="TetR family transcriptional regulator"/>
    <property type="match status" value="1"/>
</dbReference>
<dbReference type="GO" id="GO:0003700">
    <property type="term" value="F:DNA-binding transcription factor activity"/>
    <property type="evidence" value="ECO:0007669"/>
    <property type="project" value="TreeGrafter"/>
</dbReference>
<dbReference type="InterPro" id="IPR036271">
    <property type="entry name" value="Tet_transcr_reg_TetR-rel_C_sf"/>
</dbReference>
<dbReference type="InterPro" id="IPR009057">
    <property type="entry name" value="Homeodomain-like_sf"/>
</dbReference>
<dbReference type="GO" id="GO:0045892">
    <property type="term" value="P:negative regulation of DNA-templated transcription"/>
    <property type="evidence" value="ECO:0007669"/>
    <property type="project" value="UniProtKB-ARBA"/>
</dbReference>
<evidence type="ECO:0000256" key="4">
    <source>
        <dbReference type="PROSITE-ProRule" id="PRU00335"/>
    </source>
</evidence>
<evidence type="ECO:0000256" key="2">
    <source>
        <dbReference type="ARBA" id="ARBA00023125"/>
    </source>
</evidence>
<feature type="domain" description="HTH tetR-type" evidence="5">
    <location>
        <begin position="15"/>
        <end position="75"/>
    </location>
</feature>
<dbReference type="InterPro" id="IPR050109">
    <property type="entry name" value="HTH-type_TetR-like_transc_reg"/>
</dbReference>
<proteinExistence type="predicted"/>
<reference evidence="6 7" key="1">
    <citation type="journal article" date="2018" name="ACS Chem. Biol.">
        <title>Ketoreductase domain dysfunction expands chemodiversity: malyngamide biosynthesis in the cyanobacterium Okeania hirsuta.</title>
        <authorList>
            <person name="Moss N.A."/>
            <person name="Leao T."/>
            <person name="Rankin M."/>
            <person name="McCullough T.M."/>
            <person name="Qu P."/>
            <person name="Korobeynikov A."/>
            <person name="Smith J.L."/>
            <person name="Gerwick L."/>
            <person name="Gerwick W.H."/>
        </authorList>
    </citation>
    <scope>NUCLEOTIDE SEQUENCE [LARGE SCALE GENOMIC DNA]</scope>
    <source>
        <strain evidence="6 7">PAB10Feb10-1</strain>
    </source>
</reference>
<feature type="DNA-binding region" description="H-T-H motif" evidence="4">
    <location>
        <begin position="38"/>
        <end position="57"/>
    </location>
</feature>
<dbReference type="PANTHER" id="PTHR30055">
    <property type="entry name" value="HTH-TYPE TRANSCRIPTIONAL REGULATOR RUTR"/>
    <property type="match status" value="1"/>
</dbReference>
<dbReference type="PRINTS" id="PR00455">
    <property type="entry name" value="HTHTETR"/>
</dbReference>
<evidence type="ECO:0000256" key="3">
    <source>
        <dbReference type="ARBA" id="ARBA00023163"/>
    </source>
</evidence>
<dbReference type="InterPro" id="IPR039536">
    <property type="entry name" value="TetR_C_Proteobacteria"/>
</dbReference>
<dbReference type="Pfam" id="PF00440">
    <property type="entry name" value="TetR_N"/>
    <property type="match status" value="1"/>
</dbReference>
<dbReference type="EMBL" id="RCBY01000023">
    <property type="protein sequence ID" value="RQH50259.1"/>
    <property type="molecule type" value="Genomic_DNA"/>
</dbReference>
<comment type="caution">
    <text evidence="6">The sequence shown here is derived from an EMBL/GenBank/DDBJ whole genome shotgun (WGS) entry which is preliminary data.</text>
</comment>
<protein>
    <submittedName>
        <fullName evidence="6">TetR/AcrR family transcriptional regulator</fullName>
    </submittedName>
</protein>
<evidence type="ECO:0000313" key="6">
    <source>
        <dbReference type="EMBL" id="RQH50259.1"/>
    </source>
</evidence>
<dbReference type="SUPFAM" id="SSF48498">
    <property type="entry name" value="Tetracyclin repressor-like, C-terminal domain"/>
    <property type="match status" value="1"/>
</dbReference>
<dbReference type="Pfam" id="PF14246">
    <property type="entry name" value="TetR_C_7"/>
    <property type="match status" value="1"/>
</dbReference>